<evidence type="ECO:0000256" key="1">
    <source>
        <dbReference type="ARBA" id="ARBA00004123"/>
    </source>
</evidence>
<evidence type="ECO:0000313" key="10">
    <source>
        <dbReference type="EMBL" id="KAI1709996.1"/>
    </source>
</evidence>
<dbReference type="GO" id="GO:0005634">
    <property type="term" value="C:nucleus"/>
    <property type="evidence" value="ECO:0007669"/>
    <property type="project" value="UniProtKB-SubCell"/>
</dbReference>
<keyword evidence="7" id="KW-0819">tRNA processing</keyword>
<feature type="compositionally biased region" description="Acidic residues" evidence="9">
    <location>
        <begin position="279"/>
        <end position="294"/>
    </location>
</feature>
<dbReference type="GO" id="GO:0000049">
    <property type="term" value="F:tRNA binding"/>
    <property type="evidence" value="ECO:0007669"/>
    <property type="project" value="TreeGrafter"/>
</dbReference>
<dbReference type="Pfam" id="PF10483">
    <property type="entry name" value="Elong_Iki1"/>
    <property type="match status" value="1"/>
</dbReference>
<comment type="pathway">
    <text evidence="3">tRNA modification; 5-methoxycarbonylmethyl-2-thiouridine-tRNA biosynthesis.</text>
</comment>
<evidence type="ECO:0000256" key="4">
    <source>
        <dbReference type="ARBA" id="ARBA00009567"/>
    </source>
</evidence>
<protein>
    <recommendedName>
        <fullName evidence="5">Elongator complex protein 5</fullName>
    </recommendedName>
</protein>
<dbReference type="PANTHER" id="PTHR15641">
    <property type="entry name" value="ELONGATOR COMPLEX PROTEIN 5"/>
    <property type="match status" value="1"/>
</dbReference>
<dbReference type="EMBL" id="JAKKPZ010000028">
    <property type="protein sequence ID" value="KAI1709996.1"/>
    <property type="molecule type" value="Genomic_DNA"/>
</dbReference>
<dbReference type="GO" id="GO:0002098">
    <property type="term" value="P:tRNA wobble uridine modification"/>
    <property type="evidence" value="ECO:0007669"/>
    <property type="project" value="InterPro"/>
</dbReference>
<evidence type="ECO:0000256" key="2">
    <source>
        <dbReference type="ARBA" id="ARBA00004496"/>
    </source>
</evidence>
<dbReference type="AlphaFoldDB" id="A0AAD4MXR6"/>
<evidence type="ECO:0000256" key="3">
    <source>
        <dbReference type="ARBA" id="ARBA00005043"/>
    </source>
</evidence>
<evidence type="ECO:0000256" key="9">
    <source>
        <dbReference type="SAM" id="MobiDB-lite"/>
    </source>
</evidence>
<evidence type="ECO:0000256" key="7">
    <source>
        <dbReference type="ARBA" id="ARBA00022694"/>
    </source>
</evidence>
<keyword evidence="11" id="KW-1185">Reference proteome</keyword>
<accession>A0AAD4MXR6</accession>
<gene>
    <name evidence="10" type="ORF">DdX_11008</name>
</gene>
<evidence type="ECO:0000256" key="8">
    <source>
        <dbReference type="ARBA" id="ARBA00023242"/>
    </source>
</evidence>
<dbReference type="GO" id="GO:0005829">
    <property type="term" value="C:cytosol"/>
    <property type="evidence" value="ECO:0007669"/>
    <property type="project" value="TreeGrafter"/>
</dbReference>
<evidence type="ECO:0000313" key="11">
    <source>
        <dbReference type="Proteomes" id="UP001201812"/>
    </source>
</evidence>
<keyword evidence="6" id="KW-0963">Cytoplasm</keyword>
<evidence type="ECO:0000256" key="6">
    <source>
        <dbReference type="ARBA" id="ARBA00022490"/>
    </source>
</evidence>
<comment type="subcellular location">
    <subcellularLocation>
        <location evidence="2">Cytoplasm</location>
    </subcellularLocation>
    <subcellularLocation>
        <location evidence="1">Nucleus</location>
    </subcellularLocation>
</comment>
<dbReference type="InterPro" id="IPR019519">
    <property type="entry name" value="Elp5"/>
</dbReference>
<comment type="caution">
    <text evidence="10">The sequence shown here is derived from an EMBL/GenBank/DDBJ whole genome shotgun (WGS) entry which is preliminary data.</text>
</comment>
<reference evidence="10" key="1">
    <citation type="submission" date="2022-01" db="EMBL/GenBank/DDBJ databases">
        <title>Genome Sequence Resource for Two Populations of Ditylenchus destructor, the Migratory Endoparasitic Phytonematode.</title>
        <authorList>
            <person name="Zhang H."/>
            <person name="Lin R."/>
            <person name="Xie B."/>
        </authorList>
    </citation>
    <scope>NUCLEOTIDE SEQUENCE</scope>
    <source>
        <strain evidence="10">BazhouSP</strain>
    </source>
</reference>
<feature type="region of interest" description="Disordered" evidence="9">
    <location>
        <begin position="274"/>
        <end position="294"/>
    </location>
</feature>
<dbReference type="GO" id="GO:0033588">
    <property type="term" value="C:elongator holoenzyme complex"/>
    <property type="evidence" value="ECO:0007669"/>
    <property type="project" value="InterPro"/>
</dbReference>
<dbReference type="PANTHER" id="PTHR15641:SF1">
    <property type="entry name" value="ELONGATOR COMPLEX PROTEIN 5"/>
    <property type="match status" value="1"/>
</dbReference>
<sequence>MQNVPLKGAIVIRDRGYELSGLPLWCAIVRKALDLNFDVTVALMLHLQRDLPEEIVSRNNSPKIKQFLDSKMTLAELESTLTSNHLHGTNSKSVLFLDSVDMLKEKFGLAATIQLLHRLSESVSAVVSVTSIGKDSFAGSPEDLNWRKLCSICSATLDLDASEMMEDLICVTRTRKKDGLVSEKIEKCQVSSQDFSLQSSAFDPNATKDPQKQSKPEDQFLENLPFDVGLKLTEKERQAKANVQLPYVKAQDQKGLVGLNITSGKKIKVGGNIIYTPDRDDDLDDSDPDDDLMI</sequence>
<proteinExistence type="inferred from homology"/>
<keyword evidence="8" id="KW-0539">Nucleus</keyword>
<evidence type="ECO:0000256" key="5">
    <source>
        <dbReference type="ARBA" id="ARBA00020264"/>
    </source>
</evidence>
<organism evidence="10 11">
    <name type="scientific">Ditylenchus destructor</name>
    <dbReference type="NCBI Taxonomy" id="166010"/>
    <lineage>
        <taxon>Eukaryota</taxon>
        <taxon>Metazoa</taxon>
        <taxon>Ecdysozoa</taxon>
        <taxon>Nematoda</taxon>
        <taxon>Chromadorea</taxon>
        <taxon>Rhabditida</taxon>
        <taxon>Tylenchina</taxon>
        <taxon>Tylenchomorpha</taxon>
        <taxon>Sphaerularioidea</taxon>
        <taxon>Anguinidae</taxon>
        <taxon>Anguininae</taxon>
        <taxon>Ditylenchus</taxon>
    </lineage>
</organism>
<name>A0AAD4MXR6_9BILA</name>
<dbReference type="Proteomes" id="UP001201812">
    <property type="component" value="Unassembled WGS sequence"/>
</dbReference>
<comment type="similarity">
    <text evidence="4">Belongs to the ELP5 family.</text>
</comment>